<gene>
    <name evidence="2" type="ORF">LPLAT_LOCUS12311</name>
</gene>
<sequence>MTRIVHSNEFITNFRNNPGAERTRESRASSCLNSPNQSRILGDLTGFPVAVVAERRRMGGEEKRRNCRTTTPTDAGCGF</sequence>
<proteinExistence type="predicted"/>
<protein>
    <submittedName>
        <fullName evidence="2">Uncharacterized protein</fullName>
    </submittedName>
</protein>
<feature type="region of interest" description="Disordered" evidence="1">
    <location>
        <begin position="59"/>
        <end position="79"/>
    </location>
</feature>
<dbReference type="EMBL" id="OZ034830">
    <property type="protein sequence ID" value="CAL1687032.1"/>
    <property type="molecule type" value="Genomic_DNA"/>
</dbReference>
<evidence type="ECO:0000313" key="2">
    <source>
        <dbReference type="EMBL" id="CAL1687032.1"/>
    </source>
</evidence>
<organism evidence="2 3">
    <name type="scientific">Lasius platythorax</name>
    <dbReference type="NCBI Taxonomy" id="488582"/>
    <lineage>
        <taxon>Eukaryota</taxon>
        <taxon>Metazoa</taxon>
        <taxon>Ecdysozoa</taxon>
        <taxon>Arthropoda</taxon>
        <taxon>Hexapoda</taxon>
        <taxon>Insecta</taxon>
        <taxon>Pterygota</taxon>
        <taxon>Neoptera</taxon>
        <taxon>Endopterygota</taxon>
        <taxon>Hymenoptera</taxon>
        <taxon>Apocrita</taxon>
        <taxon>Aculeata</taxon>
        <taxon>Formicoidea</taxon>
        <taxon>Formicidae</taxon>
        <taxon>Formicinae</taxon>
        <taxon>Lasius</taxon>
        <taxon>Lasius</taxon>
    </lineage>
</organism>
<reference evidence="2" key="1">
    <citation type="submission" date="2024-04" db="EMBL/GenBank/DDBJ databases">
        <authorList>
            <consortium name="Molecular Ecology Group"/>
        </authorList>
    </citation>
    <scope>NUCLEOTIDE SEQUENCE</scope>
</reference>
<dbReference type="Proteomes" id="UP001497644">
    <property type="component" value="Chromosome 7"/>
</dbReference>
<dbReference type="AlphaFoldDB" id="A0AAV2P3C2"/>
<accession>A0AAV2P3C2</accession>
<evidence type="ECO:0000313" key="3">
    <source>
        <dbReference type="Proteomes" id="UP001497644"/>
    </source>
</evidence>
<evidence type="ECO:0000256" key="1">
    <source>
        <dbReference type="SAM" id="MobiDB-lite"/>
    </source>
</evidence>
<keyword evidence="3" id="KW-1185">Reference proteome</keyword>
<feature type="region of interest" description="Disordered" evidence="1">
    <location>
        <begin position="1"/>
        <end position="35"/>
    </location>
</feature>
<name>A0AAV2P3C2_9HYME</name>